<organism evidence="9 10">
    <name type="scientific">Pseudomonas juntendi</name>
    <dbReference type="NCBI Taxonomy" id="2666183"/>
    <lineage>
        <taxon>Bacteria</taxon>
        <taxon>Pseudomonadati</taxon>
        <taxon>Pseudomonadota</taxon>
        <taxon>Gammaproteobacteria</taxon>
        <taxon>Pseudomonadales</taxon>
        <taxon>Pseudomonadaceae</taxon>
        <taxon>Pseudomonas</taxon>
    </lineage>
</organism>
<dbReference type="Gene3D" id="1.10.150.20">
    <property type="entry name" value="5' to 3' exonuclease, C-terminal subdomain"/>
    <property type="match status" value="1"/>
</dbReference>
<evidence type="ECO:0000256" key="4">
    <source>
        <dbReference type="ARBA" id="ARBA00022679"/>
    </source>
</evidence>
<keyword evidence="4" id="KW-0808">Transferase</keyword>
<feature type="domain" description="DNA-directed RNA polymerase N-terminal" evidence="8">
    <location>
        <begin position="19"/>
        <end position="299"/>
    </location>
</feature>
<gene>
    <name evidence="9" type="ORF">H4C15_23705</name>
</gene>
<evidence type="ECO:0000256" key="5">
    <source>
        <dbReference type="ARBA" id="ARBA00022695"/>
    </source>
</evidence>
<evidence type="ECO:0000256" key="2">
    <source>
        <dbReference type="ARBA" id="ARBA00012418"/>
    </source>
</evidence>
<dbReference type="SUPFAM" id="SSF56672">
    <property type="entry name" value="DNA/RNA polymerases"/>
    <property type="match status" value="1"/>
</dbReference>
<dbReference type="Pfam" id="PF00940">
    <property type="entry name" value="RNA_pol"/>
    <property type="match status" value="1"/>
</dbReference>
<evidence type="ECO:0000256" key="3">
    <source>
        <dbReference type="ARBA" id="ARBA00022478"/>
    </source>
</evidence>
<sequence>MTTSMTPLVGRLDGEDLIATQVRLEEEMTQRGVSRFQRNVEAARRMGAEDGTEYGSIIVSGRMKALAEAIKAWMDESEAGVSSRWGSAYKLLRGYDADVLAYLTLKHTLAGISQPRTLQHVSVSIAQSVEDEMRLSGIRDKERKKYDQLVERANKRSSQRHKHIYATRVASALDTWSNWSNNDRIHVGTKLLELLMNSVGLIHIATNGEGTEKALKYVKPLESTLEWIARKNNVTAMLRPVYEPMVVPPRNWTSPTDGGYLSSSLKPLRMVKTRNRAYLEELGNVDMPMVYTALNAIQATAWQINTPILNIMTTLWEQGATWCGLPPREGIPQPVKPCDIDINEVARAAWRKAAFKAHSDNLEIQGARINVSMSLDIANRYSPFRKIYFPYQLDFRGRIYAVPHLNPQGADHTKGLLRFAYGKPLGEHGAKWLAIHGANVAGYDKASLEDRVKWVHDHQAEILAIAADPFQARGWADHVGAQAIDKPWQFLAFCLEWKGYCEHGDRFVSKLPIAMDGSCSGIQHFSAMLRDEVGGAAVNLVPSDLPADVYGLVAKKVIERAIHDAKHGTEDVLKHDADGKAYVQEGTKNLAQQWTRFGINRKVTKRSVMTLAYGSKEYGFKDQVMEDILDPARKKATDAEGNVDARHFPFTGDGFRAAGWMAKAIWEAVNQVLVKAGEAMKWLQDAATLAAKEELPVCWTTAVGFPVMQAYNSVVARRVKTAINGARVRLLMNEEQDALDKRKQSQGISPNFVHSCDAAHLMLTVVRGVESGLKSFAMIHDSFGTTAGETELFFMTVRKAFIEMYEETAVLERFRDELAAQLSDKARAKLAELPKRGSLSLAAVAESRFCFA</sequence>
<dbReference type="Pfam" id="PF14700">
    <property type="entry name" value="RPOL_N"/>
    <property type="match status" value="1"/>
</dbReference>
<dbReference type="InterPro" id="IPR046950">
    <property type="entry name" value="DNA-dir_Rpol_C_phage-type"/>
</dbReference>
<dbReference type="Proteomes" id="UP000577346">
    <property type="component" value="Unassembled WGS sequence"/>
</dbReference>
<accession>A0A7W2M0J2</accession>
<comment type="caution">
    <text evidence="9">The sequence shown here is derived from an EMBL/GenBank/DDBJ whole genome shotgun (WGS) entry which is preliminary data.</text>
</comment>
<keyword evidence="5" id="KW-0548">Nucleotidyltransferase</keyword>
<dbReference type="Gene3D" id="1.10.1320.10">
    <property type="entry name" value="DNA-directed RNA polymerase, N-terminal domain"/>
    <property type="match status" value="1"/>
</dbReference>
<evidence type="ECO:0000256" key="6">
    <source>
        <dbReference type="ARBA" id="ARBA00023163"/>
    </source>
</evidence>
<keyword evidence="6" id="KW-0804">Transcription</keyword>
<proteinExistence type="inferred from homology"/>
<dbReference type="GO" id="GO:0003899">
    <property type="term" value="F:DNA-directed RNA polymerase activity"/>
    <property type="evidence" value="ECO:0007669"/>
    <property type="project" value="UniProtKB-EC"/>
</dbReference>
<dbReference type="InterPro" id="IPR002092">
    <property type="entry name" value="DNA-dir_Rpol_phage-type"/>
</dbReference>
<evidence type="ECO:0000313" key="10">
    <source>
        <dbReference type="Proteomes" id="UP000577346"/>
    </source>
</evidence>
<keyword evidence="3" id="KW-0240">DNA-directed RNA polymerase</keyword>
<dbReference type="PROSITE" id="PS00900">
    <property type="entry name" value="RNA_POL_PHAGE_1"/>
    <property type="match status" value="1"/>
</dbReference>
<dbReference type="InterPro" id="IPR024075">
    <property type="entry name" value="DNA-dir_RNA_pol_helix_hairp_sf"/>
</dbReference>
<dbReference type="PANTHER" id="PTHR10102">
    <property type="entry name" value="DNA-DIRECTED RNA POLYMERASE, MITOCHONDRIAL"/>
    <property type="match status" value="1"/>
</dbReference>
<comment type="catalytic activity">
    <reaction evidence="7">
        <text>RNA(n) + a ribonucleoside 5'-triphosphate = RNA(n+1) + diphosphate</text>
        <dbReference type="Rhea" id="RHEA:21248"/>
        <dbReference type="Rhea" id="RHEA-COMP:14527"/>
        <dbReference type="Rhea" id="RHEA-COMP:17342"/>
        <dbReference type="ChEBI" id="CHEBI:33019"/>
        <dbReference type="ChEBI" id="CHEBI:61557"/>
        <dbReference type="ChEBI" id="CHEBI:140395"/>
        <dbReference type="EC" id="2.7.7.6"/>
    </reaction>
</comment>
<dbReference type="PROSITE" id="PS00489">
    <property type="entry name" value="RNA_POL_PHAGE_2"/>
    <property type="match status" value="1"/>
</dbReference>
<protein>
    <recommendedName>
        <fullName evidence="2">DNA-directed RNA polymerase</fullName>
        <ecNumber evidence="2">2.7.7.6</ecNumber>
    </recommendedName>
</protein>
<evidence type="ECO:0000256" key="1">
    <source>
        <dbReference type="ARBA" id="ARBA00009493"/>
    </source>
</evidence>
<dbReference type="InterPro" id="IPR043502">
    <property type="entry name" value="DNA/RNA_pol_sf"/>
</dbReference>
<dbReference type="EC" id="2.7.7.6" evidence="2"/>
<name>A0A7W2M0J2_9PSED</name>
<evidence type="ECO:0000313" key="9">
    <source>
        <dbReference type="EMBL" id="MBA6150473.1"/>
    </source>
</evidence>
<dbReference type="InterPro" id="IPR037159">
    <property type="entry name" value="RNA_POL_N_sf"/>
</dbReference>
<comment type="similarity">
    <text evidence="1">Belongs to the phage and mitochondrial RNA polymerase family.</text>
</comment>
<dbReference type="GO" id="GO:0000428">
    <property type="term" value="C:DNA-directed RNA polymerase complex"/>
    <property type="evidence" value="ECO:0007669"/>
    <property type="project" value="UniProtKB-KW"/>
</dbReference>
<dbReference type="Gene3D" id="1.10.287.260">
    <property type="match status" value="1"/>
</dbReference>
<dbReference type="AlphaFoldDB" id="A0A7W2M0J2"/>
<evidence type="ECO:0000256" key="7">
    <source>
        <dbReference type="ARBA" id="ARBA00048552"/>
    </source>
</evidence>
<dbReference type="InterPro" id="IPR029262">
    <property type="entry name" value="RPOL_N"/>
</dbReference>
<dbReference type="GO" id="GO:0006351">
    <property type="term" value="P:DNA-templated transcription"/>
    <property type="evidence" value="ECO:0007669"/>
    <property type="project" value="InterPro"/>
</dbReference>
<dbReference type="PANTHER" id="PTHR10102:SF0">
    <property type="entry name" value="DNA-DIRECTED RNA POLYMERASE, MITOCHONDRIAL"/>
    <property type="match status" value="1"/>
</dbReference>
<dbReference type="EMBL" id="JACGDA010000070">
    <property type="protein sequence ID" value="MBA6150473.1"/>
    <property type="molecule type" value="Genomic_DNA"/>
</dbReference>
<dbReference type="Gene3D" id="1.10.287.280">
    <property type="match status" value="1"/>
</dbReference>
<dbReference type="GO" id="GO:0003677">
    <property type="term" value="F:DNA binding"/>
    <property type="evidence" value="ECO:0007669"/>
    <property type="project" value="InterPro"/>
</dbReference>
<evidence type="ECO:0000259" key="8">
    <source>
        <dbReference type="SMART" id="SM01311"/>
    </source>
</evidence>
<dbReference type="SMART" id="SM01311">
    <property type="entry name" value="RPOL_N"/>
    <property type="match status" value="1"/>
</dbReference>
<reference evidence="9 10" key="1">
    <citation type="submission" date="2020-07" db="EMBL/GenBank/DDBJ databases">
        <title>Diversity of carbapenemase encoding genes among Pseudomonas putida group clinical isolates in a tertiary Brazilian hospital.</title>
        <authorList>
            <person name="Alberto-Lei F."/>
            <person name="Nodari C.S."/>
            <person name="Streling A.P."/>
            <person name="Paulino J.T."/>
            <person name="Bessa-Neto F.O."/>
            <person name="Cayo R."/>
            <person name="Gales A.C."/>
        </authorList>
    </citation>
    <scope>NUCLEOTIDE SEQUENCE [LARGE SCALE GENOMIC DNA]</scope>
    <source>
        <strain evidence="9 10">11213</strain>
    </source>
</reference>